<evidence type="ECO:0000256" key="2">
    <source>
        <dbReference type="ARBA" id="ARBA00022801"/>
    </source>
</evidence>
<evidence type="ECO:0000256" key="1">
    <source>
        <dbReference type="ARBA" id="ARBA00012552"/>
    </source>
</evidence>
<dbReference type="STRING" id="542762.A0A4S4DE11"/>
<dbReference type="InterPro" id="IPR011709">
    <property type="entry name" value="DEAD-box_helicase_OB_fold"/>
</dbReference>
<name>A0A4S4DE11_CAMSN</name>
<dbReference type="InterPro" id="IPR029058">
    <property type="entry name" value="AB_hydrolase_fold"/>
</dbReference>
<dbReference type="EC" id="3.6.4.13" evidence="1"/>
<dbReference type="Pfam" id="PF07717">
    <property type="entry name" value="OB_NTP_bind"/>
    <property type="match status" value="1"/>
</dbReference>
<dbReference type="EMBL" id="SDRB02011558">
    <property type="protein sequence ID" value="THG00909.1"/>
    <property type="molecule type" value="Genomic_DNA"/>
</dbReference>
<dbReference type="Gene3D" id="3.40.50.300">
    <property type="entry name" value="P-loop containing nucleotide triphosphate hydrolases"/>
    <property type="match status" value="2"/>
</dbReference>
<dbReference type="PANTHER" id="PTHR18934:SF246">
    <property type="entry name" value="DEXH-BOX ATP-DEPENDENT RNA HELICASE DEXH4, CHLOROPLASTIC-RELATED"/>
    <property type="match status" value="1"/>
</dbReference>
<evidence type="ECO:0000313" key="8">
    <source>
        <dbReference type="Proteomes" id="UP000306102"/>
    </source>
</evidence>
<dbReference type="GO" id="GO:0003723">
    <property type="term" value="F:RNA binding"/>
    <property type="evidence" value="ECO:0007669"/>
    <property type="project" value="TreeGrafter"/>
</dbReference>
<evidence type="ECO:0000256" key="4">
    <source>
        <dbReference type="ARBA" id="ARBA00047984"/>
    </source>
</evidence>
<dbReference type="AlphaFoldDB" id="A0A4S4DE11"/>
<evidence type="ECO:0000256" key="3">
    <source>
        <dbReference type="ARBA" id="ARBA00022806"/>
    </source>
</evidence>
<dbReference type="Gene3D" id="3.40.50.1820">
    <property type="entry name" value="alpha/beta hydrolase"/>
    <property type="match status" value="1"/>
</dbReference>
<proteinExistence type="inferred from homology"/>
<dbReference type="PROSITE" id="PS51194">
    <property type="entry name" value="HELICASE_CTER"/>
    <property type="match status" value="1"/>
</dbReference>
<comment type="caution">
    <text evidence="7">The sequence shown here is derived from an EMBL/GenBank/DDBJ whole genome shotgun (WGS) entry which is preliminary data.</text>
</comment>
<dbReference type="InterPro" id="IPR001650">
    <property type="entry name" value="Helicase_C-like"/>
</dbReference>
<dbReference type="Pfam" id="PF00561">
    <property type="entry name" value="Abhydrolase_1"/>
    <property type="match status" value="1"/>
</dbReference>
<keyword evidence="3" id="KW-0347">Helicase</keyword>
<accession>A0A4S4DE11</accession>
<organism evidence="7 8">
    <name type="scientific">Camellia sinensis var. sinensis</name>
    <name type="common">China tea</name>
    <dbReference type="NCBI Taxonomy" id="542762"/>
    <lineage>
        <taxon>Eukaryota</taxon>
        <taxon>Viridiplantae</taxon>
        <taxon>Streptophyta</taxon>
        <taxon>Embryophyta</taxon>
        <taxon>Tracheophyta</taxon>
        <taxon>Spermatophyta</taxon>
        <taxon>Magnoliopsida</taxon>
        <taxon>eudicotyledons</taxon>
        <taxon>Gunneridae</taxon>
        <taxon>Pentapetalae</taxon>
        <taxon>asterids</taxon>
        <taxon>Ericales</taxon>
        <taxon>Theaceae</taxon>
        <taxon>Camellia</taxon>
    </lineage>
</organism>
<dbReference type="InterPro" id="IPR048333">
    <property type="entry name" value="HA2_WH"/>
</dbReference>
<dbReference type="InterPro" id="IPR059023">
    <property type="entry name" value="RNA_hel_CTD"/>
</dbReference>
<dbReference type="InterPro" id="IPR000073">
    <property type="entry name" value="AB_hydrolase_1"/>
</dbReference>
<keyword evidence="3" id="KW-0067">ATP-binding</keyword>
<keyword evidence="3" id="KW-0547">Nucleotide-binding</keyword>
<dbReference type="InterPro" id="IPR027417">
    <property type="entry name" value="P-loop_NTPase"/>
</dbReference>
<comment type="similarity">
    <text evidence="5">Belongs to the DExH box helicase family.</text>
</comment>
<evidence type="ECO:0000256" key="5">
    <source>
        <dbReference type="ARBA" id="ARBA00060772"/>
    </source>
</evidence>
<dbReference type="Proteomes" id="UP000306102">
    <property type="component" value="Unassembled WGS sequence"/>
</dbReference>
<dbReference type="SMART" id="SM00490">
    <property type="entry name" value="HELICc"/>
    <property type="match status" value="1"/>
</dbReference>
<comment type="catalytic activity">
    <reaction evidence="4">
        <text>ATP + H2O = ADP + phosphate + H(+)</text>
        <dbReference type="Rhea" id="RHEA:13065"/>
        <dbReference type="ChEBI" id="CHEBI:15377"/>
        <dbReference type="ChEBI" id="CHEBI:15378"/>
        <dbReference type="ChEBI" id="CHEBI:30616"/>
        <dbReference type="ChEBI" id="CHEBI:43474"/>
        <dbReference type="ChEBI" id="CHEBI:456216"/>
        <dbReference type="EC" id="3.6.4.13"/>
    </reaction>
</comment>
<dbReference type="SUPFAM" id="SSF52540">
    <property type="entry name" value="P-loop containing nucleoside triphosphate hydrolases"/>
    <property type="match status" value="1"/>
</dbReference>
<feature type="domain" description="Helicase C-terminal" evidence="6">
    <location>
        <begin position="423"/>
        <end position="647"/>
    </location>
</feature>
<dbReference type="SUPFAM" id="SSF53474">
    <property type="entry name" value="alpha/beta-Hydrolases"/>
    <property type="match status" value="1"/>
</dbReference>
<reference evidence="7 8" key="1">
    <citation type="journal article" date="2018" name="Proc. Natl. Acad. Sci. U.S.A.">
        <title>Draft genome sequence of Camellia sinensis var. sinensis provides insights into the evolution of the tea genome and tea quality.</title>
        <authorList>
            <person name="Wei C."/>
            <person name="Yang H."/>
            <person name="Wang S."/>
            <person name="Zhao J."/>
            <person name="Liu C."/>
            <person name="Gao L."/>
            <person name="Xia E."/>
            <person name="Lu Y."/>
            <person name="Tai Y."/>
            <person name="She G."/>
            <person name="Sun J."/>
            <person name="Cao H."/>
            <person name="Tong W."/>
            <person name="Gao Q."/>
            <person name="Li Y."/>
            <person name="Deng W."/>
            <person name="Jiang X."/>
            <person name="Wang W."/>
            <person name="Chen Q."/>
            <person name="Zhang S."/>
            <person name="Li H."/>
            <person name="Wu J."/>
            <person name="Wang P."/>
            <person name="Li P."/>
            <person name="Shi C."/>
            <person name="Zheng F."/>
            <person name="Jian J."/>
            <person name="Huang B."/>
            <person name="Shan D."/>
            <person name="Shi M."/>
            <person name="Fang C."/>
            <person name="Yue Y."/>
            <person name="Li F."/>
            <person name="Li D."/>
            <person name="Wei S."/>
            <person name="Han B."/>
            <person name="Jiang C."/>
            <person name="Yin Y."/>
            <person name="Xia T."/>
            <person name="Zhang Z."/>
            <person name="Bennetzen J.L."/>
            <person name="Zhao S."/>
            <person name="Wan X."/>
        </authorList>
    </citation>
    <scope>NUCLEOTIDE SEQUENCE [LARGE SCALE GENOMIC DNA]</scope>
    <source>
        <strain evidence="8">cv. Shuchazao</strain>
        <tissue evidence="7">Leaf</tissue>
    </source>
</reference>
<keyword evidence="8" id="KW-1185">Reference proteome</keyword>
<evidence type="ECO:0000313" key="7">
    <source>
        <dbReference type="EMBL" id="THG00909.1"/>
    </source>
</evidence>
<gene>
    <name evidence="7" type="ORF">TEA_001312</name>
</gene>
<dbReference type="Pfam" id="PF04408">
    <property type="entry name" value="WHD_HA2"/>
    <property type="match status" value="1"/>
</dbReference>
<protein>
    <recommendedName>
        <fullName evidence="1">RNA helicase</fullName>
        <ecNumber evidence="1">3.6.4.13</ecNumber>
    </recommendedName>
</protein>
<dbReference type="CDD" id="cd18791">
    <property type="entry name" value="SF2_C_RHA"/>
    <property type="match status" value="1"/>
</dbReference>
<dbReference type="GO" id="GO:0003724">
    <property type="term" value="F:RNA helicase activity"/>
    <property type="evidence" value="ECO:0007669"/>
    <property type="project" value="UniProtKB-EC"/>
</dbReference>
<evidence type="ECO:0000259" key="6">
    <source>
        <dbReference type="PROSITE" id="PS51194"/>
    </source>
</evidence>
<dbReference type="PANTHER" id="PTHR18934">
    <property type="entry name" value="ATP-DEPENDENT RNA HELICASE"/>
    <property type="match status" value="1"/>
</dbReference>
<keyword evidence="2" id="KW-0378">Hydrolase</keyword>
<dbReference type="Pfam" id="PF26026">
    <property type="entry name" value="RNA_hel_CTD"/>
    <property type="match status" value="1"/>
</dbReference>
<sequence>MGKCISLTALQNQRYRHSFGKAGLKSVTTDLGDGTVMHFWTPKSHKPNKPTLLLIHGINAMWQWNPFISRFSSKFNVYVPGLLFFGDSYTTLPDRTEAFQARSIMRAMEAYGVARSMLVVGLSYGGFVGYSMAAQFPEAVERLVIGAAGVCMEEKDMEDGMFKVKSIDEVATILLPQTPDKMRELVQLTFYKPPKILPSCVLTDFIRVMCTEYLEERKELIQALHQDRKLSDLPSITQLFFFLRNCFIWLFLNGFGFRSRNILAISMERKLNFVGDFLLIVLKNLIEKQSAHSTPKLKVILMSATVDSDLFSRYFGHCPVITAQGRTHPVSAHFLEDIYESINYRLASDSPAYLRDDTSTKKNDPVSNHRGKKNLVLSGWGDESILFEDSINPYYIPSAYQTYSDQTRKNLRRLNEDVIDYDLLEDLVHYIDETHPEGAILVFLPGVSEIHTLFDKLAASYQFGGRSSEWLLALHSSVASADQKKVFLRPPDNIRKVIIATNIAETSITIDDVVYVIDCGKHKENRYNPQKAQLKEVSISVHLTRLKYLSAPLLLNNSPEHSTPLAQIGFEMKLSSMVEDWISQANARQRRGRAGRVKPGICFCLYTHHRFEKLMRPFQALEPPREETINSAISLLYEGWASSKDLRIRSKVLSLSYPKGILKICPVVNFRALGLVEVGAIEKDEELTPLGYHLAKLPVDVLIGKRQNVERVKLALLTDKLYGANESDEGNGQSDHLLMMVAYKKWERILRENGVKAAHRFCSSYFLSSSVLYMIRDMRIQFGTLLADIGLINLPKDYQAIICAGLYPNVAATEDGIVKTVGVLNQSAAPATKGRPAWYDGKREVHIHPSSINSNLKAFQYPFIVFLEKVETNKVFLRDTTVISPYSILLFGGSMNVQHQSGLVTIDGWIKLVAPAQIAVLFKELRLTLHSVLKKLIRKPQVDSVFLFSITHVMNSHNLVMNYSHFEREITPKIKLNLKLNVVEFVDVLLLANSCPLYSLTLFLAHDRMIFLSLATAIA</sequence>
<dbReference type="Pfam" id="PF00271">
    <property type="entry name" value="Helicase_C"/>
    <property type="match status" value="1"/>
</dbReference>
<dbReference type="GO" id="GO:0016787">
    <property type="term" value="F:hydrolase activity"/>
    <property type="evidence" value="ECO:0007669"/>
    <property type="project" value="UniProtKB-ARBA"/>
</dbReference>